<evidence type="ECO:0000313" key="3">
    <source>
        <dbReference type="Proteomes" id="UP000630097"/>
    </source>
</evidence>
<comment type="caution">
    <text evidence="2">The sequence shown here is derived from an EMBL/GenBank/DDBJ whole genome shotgun (WGS) entry which is preliminary data.</text>
</comment>
<feature type="domain" description="DUF4142" evidence="1">
    <location>
        <begin position="47"/>
        <end position="177"/>
    </location>
</feature>
<dbReference type="InterPro" id="IPR025419">
    <property type="entry name" value="DUF4142"/>
</dbReference>
<evidence type="ECO:0000259" key="1">
    <source>
        <dbReference type="Pfam" id="PF13628"/>
    </source>
</evidence>
<reference evidence="2 3" key="1">
    <citation type="submission" date="2021-01" db="EMBL/GenBank/DDBJ databases">
        <title>Whole genome shotgun sequence of Planotetraspora kaengkrachanensis NBRC 104272.</title>
        <authorList>
            <person name="Komaki H."/>
            <person name="Tamura T."/>
        </authorList>
    </citation>
    <scope>NUCLEOTIDE SEQUENCE [LARGE SCALE GENOMIC DNA]</scope>
    <source>
        <strain evidence="2 3">NBRC 104272</strain>
    </source>
</reference>
<protein>
    <recommendedName>
        <fullName evidence="1">DUF4142 domain-containing protein</fullName>
    </recommendedName>
</protein>
<dbReference type="InterPro" id="IPR012347">
    <property type="entry name" value="Ferritin-like"/>
</dbReference>
<gene>
    <name evidence="2" type="ORF">Pka01_48430</name>
</gene>
<dbReference type="EMBL" id="BONV01000024">
    <property type="protein sequence ID" value="GIG81716.1"/>
    <property type="molecule type" value="Genomic_DNA"/>
</dbReference>
<organism evidence="2 3">
    <name type="scientific">Planotetraspora kaengkrachanensis</name>
    <dbReference type="NCBI Taxonomy" id="575193"/>
    <lineage>
        <taxon>Bacteria</taxon>
        <taxon>Bacillati</taxon>
        <taxon>Actinomycetota</taxon>
        <taxon>Actinomycetes</taxon>
        <taxon>Streptosporangiales</taxon>
        <taxon>Streptosporangiaceae</taxon>
        <taxon>Planotetraspora</taxon>
    </lineage>
</organism>
<name>A0A8J3V7P5_9ACTN</name>
<dbReference type="PANTHER" id="PTHR38593">
    <property type="entry name" value="BLR2558 PROTEIN"/>
    <property type="match status" value="1"/>
</dbReference>
<dbReference type="Proteomes" id="UP000630097">
    <property type="component" value="Unassembled WGS sequence"/>
</dbReference>
<dbReference type="Gene3D" id="1.20.1260.10">
    <property type="match status" value="1"/>
</dbReference>
<dbReference type="RefSeq" id="WP_203885071.1">
    <property type="nucleotide sequence ID" value="NZ_BAABHH010000019.1"/>
</dbReference>
<accession>A0A8J3V7P5</accession>
<keyword evidence="3" id="KW-1185">Reference proteome</keyword>
<sequence length="195" mass="21473">MRFRFGELLVFGVFLFAAAIAVVVVVPRGEAAQAGWTQTQWGPLSPADRDLLVRVRWAGLWEIPAGRWAQDRSNNDKVKDVGMHLVTDHTKLDAETRALADKLGVLLPDEPNPDQKGWLDEMSGARGPQFDQIFVDRLRNAHGKVFAVVAAVRAGTRNDLIREFATTANTVVMKHMSLLEGTGLVDYSTIPAPTV</sequence>
<dbReference type="PANTHER" id="PTHR38593:SF1">
    <property type="entry name" value="BLR2558 PROTEIN"/>
    <property type="match status" value="1"/>
</dbReference>
<dbReference type="Pfam" id="PF13628">
    <property type="entry name" value="DUF4142"/>
    <property type="match status" value="1"/>
</dbReference>
<proteinExistence type="predicted"/>
<dbReference type="AlphaFoldDB" id="A0A8J3V7P5"/>
<evidence type="ECO:0000313" key="2">
    <source>
        <dbReference type="EMBL" id="GIG81716.1"/>
    </source>
</evidence>